<comment type="caution">
    <text evidence="2">The sequence shown here is derived from an EMBL/GenBank/DDBJ whole genome shotgun (WGS) entry which is preliminary data.</text>
</comment>
<dbReference type="EMBL" id="JAGYWB010000007">
    <property type="protein sequence ID" value="KAI0516580.1"/>
    <property type="molecule type" value="Genomic_DNA"/>
</dbReference>
<dbReference type="PROSITE" id="PS51186">
    <property type="entry name" value="GNAT"/>
    <property type="match status" value="1"/>
</dbReference>
<dbReference type="Gene3D" id="3.40.630.30">
    <property type="match status" value="1"/>
</dbReference>
<dbReference type="SUPFAM" id="SSF55729">
    <property type="entry name" value="Acyl-CoA N-acyltransferases (Nat)"/>
    <property type="match status" value="1"/>
</dbReference>
<protein>
    <recommendedName>
        <fullName evidence="1">N-acetyltransferase domain-containing protein</fullName>
    </recommendedName>
</protein>
<organism evidence="2 3">
    <name type="scientific">Dendrobium nobile</name>
    <name type="common">Orchid</name>
    <dbReference type="NCBI Taxonomy" id="94219"/>
    <lineage>
        <taxon>Eukaryota</taxon>
        <taxon>Viridiplantae</taxon>
        <taxon>Streptophyta</taxon>
        <taxon>Embryophyta</taxon>
        <taxon>Tracheophyta</taxon>
        <taxon>Spermatophyta</taxon>
        <taxon>Magnoliopsida</taxon>
        <taxon>Liliopsida</taxon>
        <taxon>Asparagales</taxon>
        <taxon>Orchidaceae</taxon>
        <taxon>Epidendroideae</taxon>
        <taxon>Malaxideae</taxon>
        <taxon>Dendrobiinae</taxon>
        <taxon>Dendrobium</taxon>
    </lineage>
</organism>
<name>A0A8T3BS59_DENNO</name>
<dbReference type="PANTHER" id="PTHR47370">
    <property type="entry name" value="ACYL-COA N-ACYLTRANSFERASES (NAT) SUPERFAMILY PROTEIN"/>
    <property type="match status" value="1"/>
</dbReference>
<feature type="domain" description="N-acetyltransferase" evidence="1">
    <location>
        <begin position="11"/>
        <end position="190"/>
    </location>
</feature>
<dbReference type="OrthoDB" id="41532at2759"/>
<reference evidence="2" key="1">
    <citation type="journal article" date="2022" name="Front. Genet.">
        <title>Chromosome-Scale Assembly of the Dendrobium nobile Genome Provides Insights Into the Molecular Mechanism of the Biosynthesis of the Medicinal Active Ingredient of Dendrobium.</title>
        <authorList>
            <person name="Xu Q."/>
            <person name="Niu S.-C."/>
            <person name="Li K.-L."/>
            <person name="Zheng P.-J."/>
            <person name="Zhang X.-J."/>
            <person name="Jia Y."/>
            <person name="Liu Y."/>
            <person name="Niu Y.-X."/>
            <person name="Yu L.-H."/>
            <person name="Chen D.-F."/>
            <person name="Zhang G.-Q."/>
        </authorList>
    </citation>
    <scope>NUCLEOTIDE SEQUENCE</scope>
    <source>
        <tissue evidence="2">Leaf</tissue>
    </source>
</reference>
<dbReference type="CDD" id="cd04301">
    <property type="entry name" value="NAT_SF"/>
    <property type="match status" value="1"/>
</dbReference>
<dbReference type="PANTHER" id="PTHR47370:SF10">
    <property type="entry name" value="N-ACETYLTRANSFERASE HLS1-RELATED"/>
    <property type="match status" value="1"/>
</dbReference>
<dbReference type="InterPro" id="IPR000182">
    <property type="entry name" value="GNAT_dom"/>
</dbReference>
<dbReference type="InterPro" id="IPR016181">
    <property type="entry name" value="Acyl_CoA_acyltransferase"/>
</dbReference>
<dbReference type="InterPro" id="IPR052810">
    <property type="entry name" value="Plant_NAT"/>
</dbReference>
<gene>
    <name evidence="2" type="ORF">KFK09_009257</name>
</gene>
<dbReference type="Proteomes" id="UP000829196">
    <property type="component" value="Unassembled WGS sequence"/>
</dbReference>
<evidence type="ECO:0000313" key="3">
    <source>
        <dbReference type="Proteomes" id="UP000829196"/>
    </source>
</evidence>
<dbReference type="Pfam" id="PF00583">
    <property type="entry name" value="Acetyltransf_1"/>
    <property type="match status" value="1"/>
</dbReference>
<sequence length="403" mass="44466">MGGTEQEKMVIVVREYEEEKDREGAELVDRTCEVGPSGAVSLFTDLLGDPVCRVRHFPAFLMLVAETTSPEREIVGLIRGCVKSVTCGDKGPRRGGGGAVPIYTKAAYILGLRVSPSHRRLGIGLKLVQRMEEWFVSKGAEYSYMATDNDNKASLRLFTDRLHYSKFRTPSILVHPVFAGHRLPLPRTATLVRLTPSDAESLYRRRFSTIEFFPRDIDAILHNPLSLGTFLALPSGAAFSGIESFLADPPTSWAVLSVWDSKSLFRLEIRGASLLLRGLAWTSRAVDRALPWLKIPSFPNLFRPFGGYFLYGLGGEGPAAKELLRALCLHAHNMARAGGCSVVATEVAACEPLIDGIPHWRRLSCAEDLWCIKRLAEDYSDGAVGDWSRSPPGSSMFVDPREV</sequence>
<evidence type="ECO:0000313" key="2">
    <source>
        <dbReference type="EMBL" id="KAI0516580.1"/>
    </source>
</evidence>
<proteinExistence type="predicted"/>
<accession>A0A8T3BS59</accession>
<dbReference type="FunFam" id="3.40.630.30:FF:000116">
    <property type="entry name" value="Putative N-acetyltransferase HLS1"/>
    <property type="match status" value="1"/>
</dbReference>
<evidence type="ECO:0000259" key="1">
    <source>
        <dbReference type="PROSITE" id="PS51186"/>
    </source>
</evidence>
<keyword evidence="3" id="KW-1185">Reference proteome</keyword>
<dbReference type="GO" id="GO:0016747">
    <property type="term" value="F:acyltransferase activity, transferring groups other than amino-acyl groups"/>
    <property type="evidence" value="ECO:0007669"/>
    <property type="project" value="InterPro"/>
</dbReference>
<dbReference type="AlphaFoldDB" id="A0A8T3BS59"/>